<dbReference type="AlphaFoldDB" id="A0A2Z4FJG1"/>
<dbReference type="InterPro" id="IPR027417">
    <property type="entry name" value="P-loop_NTPase"/>
</dbReference>
<dbReference type="Proteomes" id="UP000249799">
    <property type="component" value="Chromosome"/>
</dbReference>
<sequence>MGTIEFKDIYKSFGSKHVLRGVTLSVKPGEVFFVIGQSGAGKSVLVKHLVGLLRPDAGRIYLDGADITDYTEKEYYPIRKRCAMVFQNSTLFDSMTLIENVMLPIRKHLDVTKQEARDQAMELLKKVGMHNYADRYPSDFGDGMRKKVAIARALSLSPEYVIFDEPTTGIDPISAAMVDKLIRHLSDNLGVTSIVISHDLRSIFGIADRIAMLYKGELLFDGSQNDFQNSTDPVVQQFITGNPEGPMEEPN</sequence>
<dbReference type="PROSITE" id="PS50893">
    <property type="entry name" value="ABC_TRANSPORTER_2"/>
    <property type="match status" value="1"/>
</dbReference>
<keyword evidence="3 4" id="KW-0067">ATP-binding</keyword>
<dbReference type="Gene3D" id="3.40.50.300">
    <property type="entry name" value="P-loop containing nucleotide triphosphate hydrolases"/>
    <property type="match status" value="1"/>
</dbReference>
<dbReference type="SMART" id="SM00382">
    <property type="entry name" value="AAA"/>
    <property type="match status" value="1"/>
</dbReference>
<dbReference type="PANTHER" id="PTHR43023:SF3">
    <property type="entry name" value="PROTEIN TRIGALACTOSYLDIACYLGLYCEROL 3, CHLOROPLASTIC"/>
    <property type="match status" value="1"/>
</dbReference>
<evidence type="ECO:0000256" key="2">
    <source>
        <dbReference type="ARBA" id="ARBA00022741"/>
    </source>
</evidence>
<dbReference type="PANTHER" id="PTHR43023">
    <property type="entry name" value="PROTEIN TRIGALACTOSYLDIACYLGLYCEROL 3, CHLOROPLASTIC"/>
    <property type="match status" value="1"/>
</dbReference>
<proteinExistence type="predicted"/>
<keyword evidence="2" id="KW-0547">Nucleotide-binding</keyword>
<keyword evidence="5" id="KW-1185">Reference proteome</keyword>
<evidence type="ECO:0000313" key="5">
    <source>
        <dbReference type="Proteomes" id="UP000249799"/>
    </source>
</evidence>
<dbReference type="InterPro" id="IPR003593">
    <property type="entry name" value="AAA+_ATPase"/>
</dbReference>
<gene>
    <name evidence="4" type="ORF">DN745_07325</name>
</gene>
<protein>
    <submittedName>
        <fullName evidence="4">ABC transporter ATP-binding protein</fullName>
    </submittedName>
</protein>
<dbReference type="RefSeq" id="WP_111333435.1">
    <property type="nucleotide sequence ID" value="NZ_CP030032.1"/>
</dbReference>
<dbReference type="SUPFAM" id="SSF52540">
    <property type="entry name" value="P-loop containing nucleoside triphosphate hydrolases"/>
    <property type="match status" value="1"/>
</dbReference>
<accession>A0A2Z4FJG1</accession>
<dbReference type="Pfam" id="PF00005">
    <property type="entry name" value="ABC_tran"/>
    <property type="match status" value="1"/>
</dbReference>
<dbReference type="OrthoDB" id="9802264at2"/>
<keyword evidence="1" id="KW-0813">Transport</keyword>
<evidence type="ECO:0000256" key="3">
    <source>
        <dbReference type="ARBA" id="ARBA00022840"/>
    </source>
</evidence>
<name>A0A2Z4FJG1_9DELT</name>
<dbReference type="EMBL" id="CP030032">
    <property type="protein sequence ID" value="AWV89157.1"/>
    <property type="molecule type" value="Genomic_DNA"/>
</dbReference>
<dbReference type="InterPro" id="IPR003439">
    <property type="entry name" value="ABC_transporter-like_ATP-bd"/>
</dbReference>
<reference evidence="4 5" key="1">
    <citation type="submission" date="2018-06" db="EMBL/GenBank/DDBJ databases">
        <title>Lujinxingia sediminis gen. nov. sp. nov., a new facultative anaerobic member of the class Deltaproteobacteria, and proposal of Lujinxingaceae fam. nov.</title>
        <authorList>
            <person name="Guo L.-Y."/>
            <person name="Li C.-M."/>
            <person name="Wang S."/>
            <person name="Du Z.-J."/>
        </authorList>
    </citation>
    <scope>NUCLEOTIDE SEQUENCE [LARGE SCALE GENOMIC DNA]</scope>
    <source>
        <strain evidence="4 5">FA350</strain>
    </source>
</reference>
<organism evidence="4 5">
    <name type="scientific">Bradymonas sediminis</name>
    <dbReference type="NCBI Taxonomy" id="1548548"/>
    <lineage>
        <taxon>Bacteria</taxon>
        <taxon>Deltaproteobacteria</taxon>
        <taxon>Bradymonadales</taxon>
        <taxon>Bradymonadaceae</taxon>
        <taxon>Bradymonas</taxon>
    </lineage>
</organism>
<dbReference type="GO" id="GO:0005524">
    <property type="term" value="F:ATP binding"/>
    <property type="evidence" value="ECO:0007669"/>
    <property type="project" value="UniProtKB-KW"/>
</dbReference>
<dbReference type="KEGG" id="bsed:DN745_07325"/>
<evidence type="ECO:0000256" key="1">
    <source>
        <dbReference type="ARBA" id="ARBA00022448"/>
    </source>
</evidence>
<dbReference type="GO" id="GO:0016887">
    <property type="term" value="F:ATP hydrolysis activity"/>
    <property type="evidence" value="ECO:0007669"/>
    <property type="project" value="InterPro"/>
</dbReference>
<evidence type="ECO:0000313" key="4">
    <source>
        <dbReference type="EMBL" id="AWV89157.1"/>
    </source>
</evidence>